<evidence type="ECO:0000256" key="10">
    <source>
        <dbReference type="RuleBase" id="RU000461"/>
    </source>
</evidence>
<evidence type="ECO:0000313" key="12">
    <source>
        <dbReference type="Proteomes" id="UP000219338"/>
    </source>
</evidence>
<dbReference type="InterPro" id="IPR001128">
    <property type="entry name" value="Cyt_P450"/>
</dbReference>
<keyword evidence="12" id="KW-1185">Reference proteome</keyword>
<feature type="binding site" description="axial binding residue" evidence="9">
    <location>
        <position position="563"/>
    </location>
    <ligand>
        <name>heme</name>
        <dbReference type="ChEBI" id="CHEBI:30413"/>
    </ligand>
    <ligandPart>
        <name>Fe</name>
        <dbReference type="ChEBI" id="CHEBI:18248"/>
    </ligandPart>
</feature>
<evidence type="ECO:0000256" key="3">
    <source>
        <dbReference type="ARBA" id="ARBA00010617"/>
    </source>
</evidence>
<evidence type="ECO:0000256" key="2">
    <source>
        <dbReference type="ARBA" id="ARBA00005179"/>
    </source>
</evidence>
<dbReference type="Pfam" id="PF00067">
    <property type="entry name" value="p450"/>
    <property type="match status" value="1"/>
</dbReference>
<dbReference type="PROSITE" id="PS00086">
    <property type="entry name" value="CYTOCHROME_P450"/>
    <property type="match status" value="1"/>
</dbReference>
<dbReference type="GO" id="GO:0016705">
    <property type="term" value="F:oxidoreductase activity, acting on paired donors, with incorporation or reduction of molecular oxygen"/>
    <property type="evidence" value="ECO:0007669"/>
    <property type="project" value="InterPro"/>
</dbReference>
<keyword evidence="7 9" id="KW-0408">Iron</keyword>
<dbReference type="EMBL" id="FUEG01000011">
    <property type="protein sequence ID" value="SJL09863.1"/>
    <property type="molecule type" value="Genomic_DNA"/>
</dbReference>
<dbReference type="PRINTS" id="PR00463">
    <property type="entry name" value="EP450I"/>
</dbReference>
<dbReference type="InterPro" id="IPR002401">
    <property type="entry name" value="Cyt_P450_E_grp-I"/>
</dbReference>
<keyword evidence="4 9" id="KW-0349">Heme</keyword>
<evidence type="ECO:0000256" key="1">
    <source>
        <dbReference type="ARBA" id="ARBA00001971"/>
    </source>
</evidence>
<dbReference type="GO" id="GO:0020037">
    <property type="term" value="F:heme binding"/>
    <property type="evidence" value="ECO:0007669"/>
    <property type="project" value="InterPro"/>
</dbReference>
<name>A0A284RM71_ARMOS</name>
<dbReference type="PANTHER" id="PTHR46300:SF7">
    <property type="entry name" value="P450, PUTATIVE (EUROFUNG)-RELATED"/>
    <property type="match status" value="1"/>
</dbReference>
<keyword evidence="8 10" id="KW-0503">Monooxygenase</keyword>
<dbReference type="PRINTS" id="PR00385">
    <property type="entry name" value="P450"/>
</dbReference>
<dbReference type="Proteomes" id="UP000219338">
    <property type="component" value="Unassembled WGS sequence"/>
</dbReference>
<dbReference type="InterPro" id="IPR036396">
    <property type="entry name" value="Cyt_P450_sf"/>
</dbReference>
<dbReference type="SUPFAM" id="SSF48264">
    <property type="entry name" value="Cytochrome P450"/>
    <property type="match status" value="1"/>
</dbReference>
<dbReference type="CDD" id="cd11065">
    <property type="entry name" value="CYP64-like"/>
    <property type="match status" value="1"/>
</dbReference>
<evidence type="ECO:0000313" key="11">
    <source>
        <dbReference type="EMBL" id="SJL09863.1"/>
    </source>
</evidence>
<dbReference type="Gene3D" id="1.10.630.10">
    <property type="entry name" value="Cytochrome P450"/>
    <property type="match status" value="1"/>
</dbReference>
<dbReference type="InterPro" id="IPR017972">
    <property type="entry name" value="Cyt_P450_CS"/>
</dbReference>
<gene>
    <name evidence="11" type="ORF">ARMOST_13244</name>
</gene>
<evidence type="ECO:0000256" key="7">
    <source>
        <dbReference type="ARBA" id="ARBA00023004"/>
    </source>
</evidence>
<accession>A0A284RM71</accession>
<comment type="pathway">
    <text evidence="2">Secondary metabolite biosynthesis.</text>
</comment>
<dbReference type="GO" id="GO:0005506">
    <property type="term" value="F:iron ion binding"/>
    <property type="evidence" value="ECO:0007669"/>
    <property type="project" value="InterPro"/>
</dbReference>
<evidence type="ECO:0000256" key="9">
    <source>
        <dbReference type="PIRSR" id="PIRSR602401-1"/>
    </source>
</evidence>
<dbReference type="STRING" id="47428.A0A284RM71"/>
<dbReference type="OrthoDB" id="2789670at2759"/>
<organism evidence="11 12">
    <name type="scientific">Armillaria ostoyae</name>
    <name type="common">Armillaria root rot fungus</name>
    <dbReference type="NCBI Taxonomy" id="47428"/>
    <lineage>
        <taxon>Eukaryota</taxon>
        <taxon>Fungi</taxon>
        <taxon>Dikarya</taxon>
        <taxon>Basidiomycota</taxon>
        <taxon>Agaricomycotina</taxon>
        <taxon>Agaricomycetes</taxon>
        <taxon>Agaricomycetidae</taxon>
        <taxon>Agaricales</taxon>
        <taxon>Marasmiineae</taxon>
        <taxon>Physalacriaceae</taxon>
        <taxon>Armillaria</taxon>
    </lineage>
</organism>
<comment type="similarity">
    <text evidence="3 10">Belongs to the cytochrome P450 family.</text>
</comment>
<dbReference type="OMA" id="MNTVWIA"/>
<evidence type="ECO:0000256" key="8">
    <source>
        <dbReference type="ARBA" id="ARBA00023033"/>
    </source>
</evidence>
<keyword evidence="6 10" id="KW-0560">Oxidoreductase</keyword>
<sequence>MSPSMVPCGLGSRYDPICCHSPPTPSNPNQDQYPSCFSRFRRVDLYCLAFSESLSKVQWTNQRSMAVSRAVVPNYIPDQTSSTSFATLHCTRSQARERRGDKDPSEKRIFSRDWTPESFVTHDDSFAMNSSLLSVALASSIVLLCCLFYISRNHGRLPLPPGPKGFPLIGNLWDVPVEYPWVTYTRWTATYGDILYLDTPGSPTVVINSAQAADDLLEKRSRNYSDRPDFTMPKLSGWEFNMAFMRYSDWWRMHRRMFHQYFQPRAVPAYYPVQMKATLVMLQQLHKSPDAFVHHVRHYAGSVIMKIVYGYDVDVNGDKFVELADRALESARATGNVGTFLVDYIPSLKYLPRWLPGTNFLSLASGWRKDVNDMADRPFEYASDSLANSSSFVSEKLTKLKNIGMSENATQLEIIRNTAGVAFAAGADTTVSAILSVILAFLLYPEVQAKAQAELDAVVGPTRLPNFDDRPQLPYIDAILLESLRWNPVVPMGVAHCSVKADVYRGYYIPAGATVVANAWAILHDEKDYPNPLVFNPDRFMPEDGKGLQPNPMAAFGFGRRICPGRYLAMNTVWIAIASMASTLSFSKAVDSEGRVVEPSDTFTDGNLSFPVPFECMIKARSDQAQAMIYSGRL</sequence>
<dbReference type="GO" id="GO:0004497">
    <property type="term" value="F:monooxygenase activity"/>
    <property type="evidence" value="ECO:0007669"/>
    <property type="project" value="UniProtKB-KW"/>
</dbReference>
<comment type="cofactor">
    <cofactor evidence="1 9">
        <name>heme</name>
        <dbReference type="ChEBI" id="CHEBI:30413"/>
    </cofactor>
</comment>
<evidence type="ECO:0000256" key="5">
    <source>
        <dbReference type="ARBA" id="ARBA00022723"/>
    </source>
</evidence>
<proteinExistence type="inferred from homology"/>
<dbReference type="PANTHER" id="PTHR46300">
    <property type="entry name" value="P450, PUTATIVE (EUROFUNG)-RELATED-RELATED"/>
    <property type="match status" value="1"/>
</dbReference>
<evidence type="ECO:0000256" key="6">
    <source>
        <dbReference type="ARBA" id="ARBA00023002"/>
    </source>
</evidence>
<dbReference type="AlphaFoldDB" id="A0A284RM71"/>
<dbReference type="InterPro" id="IPR050364">
    <property type="entry name" value="Cytochrome_P450_fung"/>
</dbReference>
<reference evidence="12" key="1">
    <citation type="journal article" date="2017" name="Nat. Ecol. Evol.">
        <title>Genome expansion and lineage-specific genetic innovations in the forest pathogenic fungi Armillaria.</title>
        <authorList>
            <person name="Sipos G."/>
            <person name="Prasanna A.N."/>
            <person name="Walter M.C."/>
            <person name="O'Connor E."/>
            <person name="Balint B."/>
            <person name="Krizsan K."/>
            <person name="Kiss B."/>
            <person name="Hess J."/>
            <person name="Varga T."/>
            <person name="Slot J."/>
            <person name="Riley R."/>
            <person name="Boka B."/>
            <person name="Rigling D."/>
            <person name="Barry K."/>
            <person name="Lee J."/>
            <person name="Mihaltcheva S."/>
            <person name="LaButti K."/>
            <person name="Lipzen A."/>
            <person name="Waldron R."/>
            <person name="Moloney N.M."/>
            <person name="Sperisen C."/>
            <person name="Kredics L."/>
            <person name="Vagvoelgyi C."/>
            <person name="Patrignani A."/>
            <person name="Fitzpatrick D."/>
            <person name="Nagy I."/>
            <person name="Doyle S."/>
            <person name="Anderson J.B."/>
            <person name="Grigoriev I.V."/>
            <person name="Gueldener U."/>
            <person name="Muensterkoetter M."/>
            <person name="Nagy L.G."/>
        </authorList>
    </citation>
    <scope>NUCLEOTIDE SEQUENCE [LARGE SCALE GENOMIC DNA]</scope>
    <source>
        <strain evidence="12">C18/9</strain>
    </source>
</reference>
<evidence type="ECO:0000256" key="4">
    <source>
        <dbReference type="ARBA" id="ARBA00022617"/>
    </source>
</evidence>
<protein>
    <recommendedName>
        <fullName evidence="13">Cytochrome P450 CYP2 subfamily</fullName>
    </recommendedName>
</protein>
<keyword evidence="5 9" id="KW-0479">Metal-binding</keyword>
<evidence type="ECO:0008006" key="13">
    <source>
        <dbReference type="Google" id="ProtNLM"/>
    </source>
</evidence>